<comment type="caution">
    <text evidence="3">The sequence shown here is derived from an EMBL/GenBank/DDBJ whole genome shotgun (WGS) entry which is preliminary data.</text>
</comment>
<evidence type="ECO:0000313" key="3">
    <source>
        <dbReference type="EMBL" id="KAB1441359.1"/>
    </source>
</evidence>
<dbReference type="NCBIfam" id="NF045664">
    <property type="entry name" value="XdhC_rel_AOR"/>
    <property type="match status" value="1"/>
</dbReference>
<accession>A0A6N6N0H9</accession>
<dbReference type="AlphaFoldDB" id="A0A6N6N0H9"/>
<dbReference type="OrthoDB" id="9815497at2"/>
<dbReference type="SUPFAM" id="SSF51735">
    <property type="entry name" value="NAD(P)-binding Rossmann-fold domains"/>
    <property type="match status" value="1"/>
</dbReference>
<gene>
    <name evidence="3" type="ORF">F8A88_10435</name>
</gene>
<keyword evidence="4" id="KW-1185">Reference proteome</keyword>
<dbReference type="Pfam" id="PF02625">
    <property type="entry name" value="XdhC_CoxI"/>
    <property type="match status" value="1"/>
</dbReference>
<dbReference type="Pfam" id="PF13478">
    <property type="entry name" value="XdhC_C"/>
    <property type="match status" value="1"/>
</dbReference>
<dbReference type="PANTHER" id="PTHR30388:SF6">
    <property type="entry name" value="XANTHINE DEHYDROGENASE SUBUNIT A-RELATED"/>
    <property type="match status" value="1"/>
</dbReference>
<dbReference type="Proteomes" id="UP000438699">
    <property type="component" value="Unassembled WGS sequence"/>
</dbReference>
<name>A0A6N6N0H9_9BACT</name>
<protein>
    <submittedName>
        <fullName evidence="3">XdhC family protein</fullName>
    </submittedName>
</protein>
<dbReference type="Gene3D" id="3.40.50.720">
    <property type="entry name" value="NAD(P)-binding Rossmann-like Domain"/>
    <property type="match status" value="1"/>
</dbReference>
<dbReference type="InterPro" id="IPR036291">
    <property type="entry name" value="NAD(P)-bd_dom_sf"/>
</dbReference>
<evidence type="ECO:0000259" key="1">
    <source>
        <dbReference type="Pfam" id="PF02625"/>
    </source>
</evidence>
<sequence>MKNLVREIVRLLESGESVVLSTVVESCGSTPRSSGAKMAVRRDGRIEGTVGGGIVEAKACRCAAGMLEKQGDSAVLSHMSLTNDLAAGTDMICGGDLTLFMETVAPESEAANCYQALDGLLRRGRRAVMFTAFEGCGTDDDTVRVKGRSIGERIEDMPDTYGLGADEARDLFDRALAMGGATQEADGVHVFAEAFIPPAPLYLFGAGHVSRATARIAATVNFRVVVIDDRGDFANEERFPDADEVVVLDSFDDSFAGREVDPGDYIIIFTRGHVHDKTVLGQALKTPAHYVGMIGSKRKRTAIYEALLKEGTPQKDIDRTYSPIGLSIGAQTPEEIALSIVSELVAVRAGVRDSVC</sequence>
<evidence type="ECO:0000313" key="4">
    <source>
        <dbReference type="Proteomes" id="UP000438699"/>
    </source>
</evidence>
<proteinExistence type="predicted"/>
<dbReference type="InterPro" id="IPR052698">
    <property type="entry name" value="MoCofactor_Util/Proc"/>
</dbReference>
<reference evidence="3 4" key="1">
    <citation type="journal article" date="2017" name="Int. J. Syst. Evol. Microbiol.">
        <title>Desulfovibrio senegalensis sp. nov., a mesophilic sulfate reducer isolated from marine sediment.</title>
        <authorList>
            <person name="Thioye A."/>
            <person name="Gam Z.B.A."/>
            <person name="Mbengue M."/>
            <person name="Cayol J.L."/>
            <person name="Joseph-Bartoli M."/>
            <person name="Toure-Kane C."/>
            <person name="Labat M."/>
        </authorList>
    </citation>
    <scope>NUCLEOTIDE SEQUENCE [LARGE SCALE GENOMIC DNA]</scope>
    <source>
        <strain evidence="3 4">DSM 101509</strain>
    </source>
</reference>
<organism evidence="3 4">
    <name type="scientific">Pseudodesulfovibrio senegalensis</name>
    <dbReference type="NCBI Taxonomy" id="1721087"/>
    <lineage>
        <taxon>Bacteria</taxon>
        <taxon>Pseudomonadati</taxon>
        <taxon>Thermodesulfobacteriota</taxon>
        <taxon>Desulfovibrionia</taxon>
        <taxon>Desulfovibrionales</taxon>
        <taxon>Desulfovibrionaceae</taxon>
    </lineage>
</organism>
<evidence type="ECO:0000259" key="2">
    <source>
        <dbReference type="Pfam" id="PF13478"/>
    </source>
</evidence>
<feature type="domain" description="XdhC Rossmann" evidence="2">
    <location>
        <begin position="201"/>
        <end position="344"/>
    </location>
</feature>
<dbReference type="RefSeq" id="WP_151151102.1">
    <property type="nucleotide sequence ID" value="NZ_WAIE01000004.1"/>
</dbReference>
<dbReference type="InterPro" id="IPR003777">
    <property type="entry name" value="XdhC_CoxI"/>
</dbReference>
<dbReference type="EMBL" id="WAIE01000004">
    <property type="protein sequence ID" value="KAB1441359.1"/>
    <property type="molecule type" value="Genomic_DNA"/>
</dbReference>
<dbReference type="InterPro" id="IPR027051">
    <property type="entry name" value="XdhC_Rossmann_dom"/>
</dbReference>
<dbReference type="PANTHER" id="PTHR30388">
    <property type="entry name" value="ALDEHYDE OXIDOREDUCTASE MOLYBDENUM COFACTOR ASSEMBLY PROTEIN"/>
    <property type="match status" value="1"/>
</dbReference>
<feature type="domain" description="XdhC- CoxI" evidence="1">
    <location>
        <begin position="12"/>
        <end position="72"/>
    </location>
</feature>